<dbReference type="NCBIfam" id="TIGR01198">
    <property type="entry name" value="pgl"/>
    <property type="match status" value="1"/>
</dbReference>
<comment type="catalytic activity">
    <reaction evidence="1 7">
        <text>6-phospho-D-glucono-1,5-lactone + H2O = 6-phospho-D-gluconate + H(+)</text>
        <dbReference type="Rhea" id="RHEA:12556"/>
        <dbReference type="ChEBI" id="CHEBI:15377"/>
        <dbReference type="ChEBI" id="CHEBI:15378"/>
        <dbReference type="ChEBI" id="CHEBI:57955"/>
        <dbReference type="ChEBI" id="CHEBI:58759"/>
        <dbReference type="EC" id="3.1.1.31"/>
    </reaction>
</comment>
<dbReference type="EMBL" id="FZOH01000009">
    <property type="protein sequence ID" value="SNS84576.1"/>
    <property type="molecule type" value="Genomic_DNA"/>
</dbReference>
<dbReference type="RefSeq" id="WP_089405664.1">
    <property type="nucleotide sequence ID" value="NZ_FZOH01000009.1"/>
</dbReference>
<keyword evidence="7" id="KW-0378">Hydrolase</keyword>
<sequence>MTLTPGDRIVEELSRRSEGPVPDVIVEPDAETLARAVAAALVARLAAAQLVHGTASVVLTGGGVGTAVLRHVAGLAAEPAPGQDVDWTAVDVWWGDERFVPADDDERNEKGAREALLDRVGVPPERVHPMPASDAGFAEPEEAAEWYAGVLSDAARDSGADGPLPRFDVLLLGMGPEGHVASIFPHSPAASDDRPVVAVRDCPKPPPTRVSLGFSAIGSAEEVWLLVAGEGKAEAVARALGGADPLDVPAAGACGRRATRWLLDAAAASRLPGAADADGTGAGGPGTDG</sequence>
<evidence type="ECO:0000313" key="10">
    <source>
        <dbReference type="Proteomes" id="UP000198386"/>
    </source>
</evidence>
<organism evidence="9 10">
    <name type="scientific">Geodermatophilus saharensis</name>
    <dbReference type="NCBI Taxonomy" id="1137994"/>
    <lineage>
        <taxon>Bacteria</taxon>
        <taxon>Bacillati</taxon>
        <taxon>Actinomycetota</taxon>
        <taxon>Actinomycetes</taxon>
        <taxon>Geodermatophilales</taxon>
        <taxon>Geodermatophilaceae</taxon>
        <taxon>Geodermatophilus</taxon>
    </lineage>
</organism>
<dbReference type="InterPro" id="IPR005900">
    <property type="entry name" value="6-phosphogluconolactonase_DevB"/>
</dbReference>
<dbReference type="PANTHER" id="PTHR11054">
    <property type="entry name" value="6-PHOSPHOGLUCONOLACTONASE"/>
    <property type="match status" value="1"/>
</dbReference>
<dbReference type="Pfam" id="PF01182">
    <property type="entry name" value="Glucosamine_iso"/>
    <property type="match status" value="1"/>
</dbReference>
<dbReference type="PANTHER" id="PTHR11054:SF0">
    <property type="entry name" value="6-PHOSPHOGLUCONOLACTONASE"/>
    <property type="match status" value="1"/>
</dbReference>
<proteinExistence type="inferred from homology"/>
<comment type="similarity">
    <text evidence="4 7">Belongs to the glucosamine/galactosamine-6-phosphate isomerase family. 6-phosphogluconolactonase subfamily.</text>
</comment>
<dbReference type="InterPro" id="IPR037171">
    <property type="entry name" value="NagB/RpiA_transferase-like"/>
</dbReference>
<dbReference type="GO" id="GO:0005975">
    <property type="term" value="P:carbohydrate metabolic process"/>
    <property type="evidence" value="ECO:0007669"/>
    <property type="project" value="UniProtKB-UniRule"/>
</dbReference>
<dbReference type="EC" id="3.1.1.31" evidence="5 7"/>
<dbReference type="UniPathway" id="UPA00115">
    <property type="reaction ID" value="UER00409"/>
</dbReference>
<evidence type="ECO:0000256" key="3">
    <source>
        <dbReference type="ARBA" id="ARBA00004961"/>
    </source>
</evidence>
<dbReference type="GO" id="GO:0006098">
    <property type="term" value="P:pentose-phosphate shunt"/>
    <property type="evidence" value="ECO:0007669"/>
    <property type="project" value="UniProtKB-UniPathway"/>
</dbReference>
<name>A0A239HTB3_9ACTN</name>
<gene>
    <name evidence="7" type="primary">pgl</name>
    <name evidence="9" type="ORF">SAMN04488107_4009</name>
</gene>
<dbReference type="GO" id="GO:0017057">
    <property type="term" value="F:6-phosphogluconolactonase activity"/>
    <property type="evidence" value="ECO:0007669"/>
    <property type="project" value="UniProtKB-UniRule"/>
</dbReference>
<reference evidence="10" key="1">
    <citation type="submission" date="2017-06" db="EMBL/GenBank/DDBJ databases">
        <authorList>
            <person name="Varghese N."/>
            <person name="Submissions S."/>
        </authorList>
    </citation>
    <scope>NUCLEOTIDE SEQUENCE [LARGE SCALE GENOMIC DNA]</scope>
    <source>
        <strain evidence="10">DSM 45423</strain>
    </source>
</reference>
<evidence type="ECO:0000259" key="8">
    <source>
        <dbReference type="Pfam" id="PF01182"/>
    </source>
</evidence>
<dbReference type="AlphaFoldDB" id="A0A239HTB3"/>
<comment type="function">
    <text evidence="2 7">Hydrolysis of 6-phosphogluconolactone to 6-phosphogluconate.</text>
</comment>
<evidence type="ECO:0000313" key="9">
    <source>
        <dbReference type="EMBL" id="SNS84576.1"/>
    </source>
</evidence>
<accession>A0A239HTB3</accession>
<dbReference type="SUPFAM" id="SSF100950">
    <property type="entry name" value="NagB/RpiA/CoA transferase-like"/>
    <property type="match status" value="1"/>
</dbReference>
<evidence type="ECO:0000256" key="6">
    <source>
        <dbReference type="ARBA" id="ARBA00020337"/>
    </source>
</evidence>
<protein>
    <recommendedName>
        <fullName evidence="6 7">6-phosphogluconolactonase</fullName>
        <shortName evidence="7">6PGL</shortName>
        <ecNumber evidence="5 7">3.1.1.31</ecNumber>
    </recommendedName>
</protein>
<comment type="pathway">
    <text evidence="3 7">Carbohydrate degradation; pentose phosphate pathway; D-ribulose 5-phosphate from D-glucose 6-phosphate (oxidative stage): step 2/3.</text>
</comment>
<dbReference type="InterPro" id="IPR006148">
    <property type="entry name" value="Glc/Gal-6P_isomerase"/>
</dbReference>
<evidence type="ECO:0000256" key="7">
    <source>
        <dbReference type="RuleBase" id="RU365095"/>
    </source>
</evidence>
<dbReference type="OrthoDB" id="9810967at2"/>
<dbReference type="InterPro" id="IPR039104">
    <property type="entry name" value="6PGL"/>
</dbReference>
<evidence type="ECO:0000256" key="2">
    <source>
        <dbReference type="ARBA" id="ARBA00002681"/>
    </source>
</evidence>
<dbReference type="Proteomes" id="UP000198386">
    <property type="component" value="Unassembled WGS sequence"/>
</dbReference>
<dbReference type="Gene3D" id="3.40.50.1360">
    <property type="match status" value="1"/>
</dbReference>
<evidence type="ECO:0000256" key="4">
    <source>
        <dbReference type="ARBA" id="ARBA00010662"/>
    </source>
</evidence>
<evidence type="ECO:0000256" key="5">
    <source>
        <dbReference type="ARBA" id="ARBA00013198"/>
    </source>
</evidence>
<keyword evidence="10" id="KW-1185">Reference proteome</keyword>
<feature type="domain" description="Glucosamine/galactosamine-6-phosphate isomerase" evidence="8">
    <location>
        <begin position="28"/>
        <end position="259"/>
    </location>
</feature>
<evidence type="ECO:0000256" key="1">
    <source>
        <dbReference type="ARBA" id="ARBA00000832"/>
    </source>
</evidence>
<dbReference type="CDD" id="cd01400">
    <property type="entry name" value="6PGL"/>
    <property type="match status" value="1"/>
</dbReference>